<evidence type="ECO:0000313" key="3">
    <source>
        <dbReference type="Proteomes" id="UP001614394"/>
    </source>
</evidence>
<dbReference type="PRINTS" id="PR01217">
    <property type="entry name" value="PRICHEXTENSN"/>
</dbReference>
<dbReference type="RefSeq" id="WP_399643418.1">
    <property type="nucleotide sequence ID" value="NZ_JBITYG010000001.1"/>
</dbReference>
<evidence type="ECO:0000256" key="1">
    <source>
        <dbReference type="SAM" id="MobiDB-lite"/>
    </source>
</evidence>
<gene>
    <name evidence="2" type="ORF">ACIGXA_01445</name>
</gene>
<evidence type="ECO:0000313" key="2">
    <source>
        <dbReference type="EMBL" id="MFI9099159.1"/>
    </source>
</evidence>
<reference evidence="2 3" key="1">
    <citation type="submission" date="2024-10" db="EMBL/GenBank/DDBJ databases">
        <title>The Natural Products Discovery Center: Release of the First 8490 Sequenced Strains for Exploring Actinobacteria Biosynthetic Diversity.</title>
        <authorList>
            <person name="Kalkreuter E."/>
            <person name="Kautsar S.A."/>
            <person name="Yang D."/>
            <person name="Bader C.D."/>
            <person name="Teijaro C.N."/>
            <person name="Fluegel L."/>
            <person name="Davis C.M."/>
            <person name="Simpson J.R."/>
            <person name="Lauterbach L."/>
            <person name="Steele A.D."/>
            <person name="Gui C."/>
            <person name="Meng S."/>
            <person name="Li G."/>
            <person name="Viehrig K."/>
            <person name="Ye F."/>
            <person name="Su P."/>
            <person name="Kiefer A.F."/>
            <person name="Nichols A."/>
            <person name="Cepeda A.J."/>
            <person name="Yan W."/>
            <person name="Fan B."/>
            <person name="Jiang Y."/>
            <person name="Adhikari A."/>
            <person name="Zheng C.-J."/>
            <person name="Schuster L."/>
            <person name="Cowan T.M."/>
            <person name="Smanski M.J."/>
            <person name="Chevrette M.G."/>
            <person name="De Carvalho L.P.S."/>
            <person name="Shen B."/>
        </authorList>
    </citation>
    <scope>NUCLEOTIDE SEQUENCE [LARGE SCALE GENOMIC DNA]</scope>
    <source>
        <strain evidence="2 3">NPDC053399</strain>
    </source>
</reference>
<protein>
    <submittedName>
        <fullName evidence="2">Hydrogenase expression protein HypF</fullName>
    </submittedName>
</protein>
<accession>A0ABW8BYB8</accession>
<proteinExistence type="predicted"/>
<comment type="caution">
    <text evidence="2">The sequence shown here is derived from an EMBL/GenBank/DDBJ whole genome shotgun (WGS) entry which is preliminary data.</text>
</comment>
<feature type="compositionally biased region" description="Low complexity" evidence="1">
    <location>
        <begin position="181"/>
        <end position="190"/>
    </location>
</feature>
<dbReference type="EMBL" id="JBITYG010000001">
    <property type="protein sequence ID" value="MFI9099159.1"/>
    <property type="molecule type" value="Genomic_DNA"/>
</dbReference>
<feature type="compositionally biased region" description="Low complexity" evidence="1">
    <location>
        <begin position="249"/>
        <end position="261"/>
    </location>
</feature>
<feature type="region of interest" description="Disordered" evidence="1">
    <location>
        <begin position="241"/>
        <end position="268"/>
    </location>
</feature>
<feature type="region of interest" description="Disordered" evidence="1">
    <location>
        <begin position="1"/>
        <end position="24"/>
    </location>
</feature>
<name>A0ABW8BYB8_9ACTN</name>
<dbReference type="Proteomes" id="UP001614394">
    <property type="component" value="Unassembled WGS sequence"/>
</dbReference>
<feature type="compositionally biased region" description="Pro residues" evidence="1">
    <location>
        <begin position="191"/>
        <end position="205"/>
    </location>
</feature>
<sequence length="429" mass="43925">MRGDEALPADGDGPRTRLVPRHAAPRKSLFTKLQMPAGKAIAIAAMPTAVLMGMGITPHLALADEMPKNPYAPGPCVTQSDTPAPDATKAKPSATPSATESSAPSAKPSSSPSPSASTAEPKSALKALPKTVPTTAPKSEPTTAPTTPVAPKATPSPTKSYNPWDPLGVGDAIKDVLGLNKPAAPTTAPTTAPPTTAPTTAPPKAPSTSPAKAPAAKSSSPAAVAEKSAKAAAEAATKAADAAEKAAEKSATPTPSATPTTVDGKVPFPCPTHDAKALADAPYETEHGLLPDQPWYLESSVLTLKGLDYKGIVTVRTTNGTMKKVLKFTASSLDIKDLHQLVNGAGYVHHVQGPGTTSTIQNGTVTMYTEELKGNLFGLIPVTFSPDTPPPINVPLAVFTNVKIRQAGQFGGTLHISNLHQSITKGTYP</sequence>
<feature type="compositionally biased region" description="Low complexity" evidence="1">
    <location>
        <begin position="141"/>
        <end position="158"/>
    </location>
</feature>
<organism evidence="2 3">
    <name type="scientific">Streptomyces fildesensis</name>
    <dbReference type="NCBI Taxonomy" id="375757"/>
    <lineage>
        <taxon>Bacteria</taxon>
        <taxon>Bacillati</taxon>
        <taxon>Actinomycetota</taxon>
        <taxon>Actinomycetes</taxon>
        <taxon>Kitasatosporales</taxon>
        <taxon>Streptomycetaceae</taxon>
        <taxon>Streptomyces</taxon>
    </lineage>
</organism>
<keyword evidence="3" id="KW-1185">Reference proteome</keyword>
<feature type="compositionally biased region" description="Low complexity" evidence="1">
    <location>
        <begin position="206"/>
        <end position="223"/>
    </location>
</feature>
<feature type="compositionally biased region" description="Low complexity" evidence="1">
    <location>
        <begin position="90"/>
        <end position="124"/>
    </location>
</feature>
<feature type="region of interest" description="Disordered" evidence="1">
    <location>
        <begin position="72"/>
        <end position="223"/>
    </location>
</feature>